<feature type="region of interest" description="Disordered" evidence="2">
    <location>
        <begin position="404"/>
        <end position="437"/>
    </location>
</feature>
<feature type="region of interest" description="Disordered" evidence="2">
    <location>
        <begin position="27"/>
        <end position="49"/>
    </location>
</feature>
<sequence>MNKPENPEEFTRAEGLFKRAADAGGRALQTAKGAGENAWRRAAGDPDDPSHRRRVLTMLGIGIVAVIAVMFVLSRLGGDGAVHTPVSTAQAVSVITTAERPFHATISLNGEARPVRDIQVSAPATGVRILQLLVDEGEYVREGQPMARLDTNLAQAQTRAAQASVAEAESTSVRARGEYERAESIRDSGALSTEAIETRRSAAIAADARLAAARAQLQEVNARLGGGYVRAPAAGLVIDRTAEVGRDVAGQILFRIAAGNDLEVAAQVAEGEALALTQGQTATFSLVDGTTVEGRLRRLPASIDSRTRTGEALFQLPRETRVRAGMYLRGEAQLAERSVLAVPQSSILYDNGQAYVFVLDQENNVHRTNIALGARDGDWVEIVSGLELNQRIVGAGAAFLQDGDEVRPLADPTPAATTAPADQSGENNSGELRGREG</sequence>
<dbReference type="GO" id="GO:1990281">
    <property type="term" value="C:efflux pump complex"/>
    <property type="evidence" value="ECO:0007669"/>
    <property type="project" value="TreeGrafter"/>
</dbReference>
<reference evidence="6" key="1">
    <citation type="submission" date="2019-12" db="EMBL/GenBank/DDBJ databases">
        <title>Complete genome of Terracaulis silvestris 0127_4.</title>
        <authorList>
            <person name="Vieira S."/>
            <person name="Riedel T."/>
            <person name="Sproer C."/>
            <person name="Pascual J."/>
            <person name="Boedeker C."/>
            <person name="Overmann J."/>
        </authorList>
    </citation>
    <scope>NUCLEOTIDE SEQUENCE [LARGE SCALE GENOMIC DNA]</scope>
    <source>
        <strain evidence="6">0127_4</strain>
    </source>
</reference>
<dbReference type="GO" id="GO:0015562">
    <property type="term" value="F:efflux transmembrane transporter activity"/>
    <property type="evidence" value="ECO:0007669"/>
    <property type="project" value="TreeGrafter"/>
</dbReference>
<name>A0A6I6MP45_9CAUL</name>
<dbReference type="Gene3D" id="1.10.287.470">
    <property type="entry name" value="Helix hairpin bin"/>
    <property type="match status" value="1"/>
</dbReference>
<dbReference type="InterPro" id="IPR058637">
    <property type="entry name" value="YknX-like_C"/>
</dbReference>
<keyword evidence="3" id="KW-0812">Transmembrane</keyword>
<evidence type="ECO:0000256" key="1">
    <source>
        <dbReference type="ARBA" id="ARBA00009477"/>
    </source>
</evidence>
<dbReference type="Gene3D" id="2.40.50.100">
    <property type="match status" value="1"/>
</dbReference>
<dbReference type="NCBIfam" id="TIGR01730">
    <property type="entry name" value="RND_mfp"/>
    <property type="match status" value="1"/>
</dbReference>
<gene>
    <name evidence="5" type="primary">macA_1</name>
    <name evidence="5" type="ORF">DSM104635_00131</name>
</gene>
<dbReference type="Gene3D" id="2.40.420.20">
    <property type="match status" value="1"/>
</dbReference>
<evidence type="ECO:0000256" key="3">
    <source>
        <dbReference type="SAM" id="Phobius"/>
    </source>
</evidence>
<dbReference type="PANTHER" id="PTHR30469">
    <property type="entry name" value="MULTIDRUG RESISTANCE PROTEIN MDTA"/>
    <property type="match status" value="1"/>
</dbReference>
<organism evidence="5 6">
    <name type="scientific">Terricaulis silvestris</name>
    <dbReference type="NCBI Taxonomy" id="2686094"/>
    <lineage>
        <taxon>Bacteria</taxon>
        <taxon>Pseudomonadati</taxon>
        <taxon>Pseudomonadota</taxon>
        <taxon>Alphaproteobacteria</taxon>
        <taxon>Caulobacterales</taxon>
        <taxon>Caulobacteraceae</taxon>
        <taxon>Terricaulis</taxon>
    </lineage>
</organism>
<keyword evidence="3" id="KW-1133">Transmembrane helix</keyword>
<feature type="compositionally biased region" description="Low complexity" evidence="2">
    <location>
        <begin position="410"/>
        <end position="422"/>
    </location>
</feature>
<evidence type="ECO:0000259" key="4">
    <source>
        <dbReference type="Pfam" id="PF25989"/>
    </source>
</evidence>
<dbReference type="Pfam" id="PF25989">
    <property type="entry name" value="YknX_C"/>
    <property type="match status" value="1"/>
</dbReference>
<dbReference type="AlphaFoldDB" id="A0A6I6MP45"/>
<evidence type="ECO:0000313" key="6">
    <source>
        <dbReference type="Proteomes" id="UP000431269"/>
    </source>
</evidence>
<dbReference type="InterPro" id="IPR006143">
    <property type="entry name" value="RND_pump_MFP"/>
</dbReference>
<dbReference type="RefSeq" id="WP_158764330.1">
    <property type="nucleotide sequence ID" value="NZ_CP047045.1"/>
</dbReference>
<evidence type="ECO:0000256" key="2">
    <source>
        <dbReference type="SAM" id="MobiDB-lite"/>
    </source>
</evidence>
<feature type="compositionally biased region" description="Basic and acidic residues" evidence="2">
    <location>
        <begin position="38"/>
        <end position="49"/>
    </location>
</feature>
<dbReference type="SUPFAM" id="SSF111369">
    <property type="entry name" value="HlyD-like secretion proteins"/>
    <property type="match status" value="1"/>
</dbReference>
<keyword evidence="3" id="KW-0472">Membrane</keyword>
<feature type="transmembrane region" description="Helical" evidence="3">
    <location>
        <begin position="55"/>
        <end position="73"/>
    </location>
</feature>
<keyword evidence="6" id="KW-1185">Reference proteome</keyword>
<dbReference type="Proteomes" id="UP000431269">
    <property type="component" value="Chromosome"/>
</dbReference>
<protein>
    <submittedName>
        <fullName evidence="5">Macrolide-specific efflux protein MacA</fullName>
    </submittedName>
</protein>
<feature type="domain" description="YknX-like C-terminal permuted SH3-like" evidence="4">
    <location>
        <begin position="339"/>
        <end position="407"/>
    </location>
</feature>
<dbReference type="EMBL" id="CP047045">
    <property type="protein sequence ID" value="QGZ93322.1"/>
    <property type="molecule type" value="Genomic_DNA"/>
</dbReference>
<comment type="similarity">
    <text evidence="1">Belongs to the membrane fusion protein (MFP) (TC 8.A.1) family.</text>
</comment>
<dbReference type="KEGG" id="tsv:DSM104635_00131"/>
<accession>A0A6I6MP45</accession>
<dbReference type="Gene3D" id="2.40.30.170">
    <property type="match status" value="1"/>
</dbReference>
<evidence type="ECO:0000313" key="5">
    <source>
        <dbReference type="EMBL" id="QGZ93322.1"/>
    </source>
</evidence>
<dbReference type="PANTHER" id="PTHR30469:SF15">
    <property type="entry name" value="HLYD FAMILY OF SECRETION PROTEINS"/>
    <property type="match status" value="1"/>
</dbReference>
<proteinExistence type="inferred from homology"/>